<dbReference type="RefSeq" id="WP_258568640.1">
    <property type="nucleotide sequence ID" value="NZ_CP092900.1"/>
</dbReference>
<dbReference type="Proteomes" id="UP001055955">
    <property type="component" value="Chromosome"/>
</dbReference>
<dbReference type="SUPFAM" id="SSF52833">
    <property type="entry name" value="Thioredoxin-like"/>
    <property type="match status" value="1"/>
</dbReference>
<feature type="chain" id="PRO_5046682584" evidence="1">
    <location>
        <begin position="19"/>
        <end position="118"/>
    </location>
</feature>
<organism evidence="2 3">
    <name type="scientific">Candidatus Comchoanobacter bicostacola</name>
    <dbReference type="NCBI Taxonomy" id="2919598"/>
    <lineage>
        <taxon>Bacteria</taxon>
        <taxon>Pseudomonadati</taxon>
        <taxon>Pseudomonadota</taxon>
        <taxon>Gammaproteobacteria</taxon>
        <taxon>Candidatus Comchoanobacterales</taxon>
        <taxon>Candidatus Comchoanobacteraceae</taxon>
        <taxon>Candidatus Comchoanobacter</taxon>
    </lineage>
</organism>
<feature type="signal peptide" evidence="1">
    <location>
        <begin position="1"/>
        <end position="18"/>
    </location>
</feature>
<keyword evidence="1" id="KW-0732">Signal</keyword>
<sequence>MQRLLSFLFALTCLFVHAQGDELTLVAVTHPDCHVCARWKDEILEQYTILQTTHGFPELNVMSQDDLKNRLWVYRNLGMITALPTFFLMKNGEAVGDFKGYSDPEYFIEMMGLLMEGE</sequence>
<dbReference type="EMBL" id="CP092900">
    <property type="protein sequence ID" value="UTC24851.1"/>
    <property type="molecule type" value="Genomic_DNA"/>
</dbReference>
<gene>
    <name evidence="2" type="ORF">MMH89_01625</name>
</gene>
<name>A0ABY5DM94_9GAMM</name>
<evidence type="ECO:0000313" key="2">
    <source>
        <dbReference type="EMBL" id="UTC24851.1"/>
    </source>
</evidence>
<accession>A0ABY5DM94</accession>
<proteinExistence type="predicted"/>
<reference evidence="2 3" key="1">
    <citation type="journal article" date="2022" name="Nat. Microbiol.">
        <title>The microbiome of a bacterivorous marine choanoflagellate contains a resource-demanding obligate bacterial associate.</title>
        <authorList>
            <person name="Needham D.M."/>
            <person name="Poirier C."/>
            <person name="Bachy C."/>
            <person name="George E.E."/>
            <person name="Wilken S."/>
            <person name="Yung C.C.M."/>
            <person name="Limardo A.J."/>
            <person name="Morando M."/>
            <person name="Sudek L."/>
            <person name="Malmstrom R.R."/>
            <person name="Keeling P.J."/>
            <person name="Santoro A.E."/>
            <person name="Worden A.Z."/>
        </authorList>
    </citation>
    <scope>NUCLEOTIDE SEQUENCE [LARGE SCALE GENOMIC DNA]</scope>
    <source>
        <strain evidence="2 3">Comchoano-1</strain>
    </source>
</reference>
<evidence type="ECO:0000256" key="1">
    <source>
        <dbReference type="SAM" id="SignalP"/>
    </source>
</evidence>
<dbReference type="InterPro" id="IPR036249">
    <property type="entry name" value="Thioredoxin-like_sf"/>
</dbReference>
<protein>
    <submittedName>
        <fullName evidence="2">Uncharacterized protein</fullName>
    </submittedName>
</protein>
<evidence type="ECO:0000313" key="3">
    <source>
        <dbReference type="Proteomes" id="UP001055955"/>
    </source>
</evidence>
<keyword evidence="3" id="KW-1185">Reference proteome</keyword>
<dbReference type="Gene3D" id="3.40.30.10">
    <property type="entry name" value="Glutaredoxin"/>
    <property type="match status" value="1"/>
</dbReference>